<feature type="compositionally biased region" description="Low complexity" evidence="1">
    <location>
        <begin position="45"/>
        <end position="60"/>
    </location>
</feature>
<proteinExistence type="predicted"/>
<organism evidence="2 3">
    <name type="scientific">Trichonephila inaurata madagascariensis</name>
    <dbReference type="NCBI Taxonomy" id="2747483"/>
    <lineage>
        <taxon>Eukaryota</taxon>
        <taxon>Metazoa</taxon>
        <taxon>Ecdysozoa</taxon>
        <taxon>Arthropoda</taxon>
        <taxon>Chelicerata</taxon>
        <taxon>Arachnida</taxon>
        <taxon>Araneae</taxon>
        <taxon>Araneomorphae</taxon>
        <taxon>Entelegynae</taxon>
        <taxon>Araneoidea</taxon>
        <taxon>Nephilidae</taxon>
        <taxon>Trichonephila</taxon>
        <taxon>Trichonephila inaurata</taxon>
    </lineage>
</organism>
<sequence length="488" mass="49743">MKPRFPGLRAPQRQAGQLSPPGLFKLPETAHAPPKGREESTNRSTPPAAAATPGPAAPAARDAGGIDHGAHAPWRAWASALSCQIAAAGLTPRIPRRRPLQAPACASAAGRHRSRQSRAWASLGQSAHGPGPMPAPVAPPSPRTARRSGFLLWTQKGTPGHLLLGGRWSSPGGPGVGLGKGRAILAGRRWAPDWPPMGPAPAAQRPRPFAADSPGGGAAPPGRSNTAPFFGPTAAMPLTKGRQGRPAAHRPPGLGRVFSGPGRGFASGRRPVGRMGLHGSHNRRPGLCGGRAAPSVGAPAALPAGSRGRHWRGPVAPVPAASPAGRVPGRPRGHGALPRPGHHGGVPRPTASRPPRPAHVAVALAARGAVCPTRWRGRPLAASARHRPAGGSYRWAPPGCSGSCGCAAGPPRRARDRPQVSASFRPPFGCARGWTARKEGPPPPPAPARGSRPAPATPKAPSPPATKKAAAWSLGGGSRARSKPSMAR</sequence>
<gene>
    <name evidence="2" type="ORF">TNIN_464601</name>
</gene>
<dbReference type="EMBL" id="BMAV01022962">
    <property type="protein sequence ID" value="GFY78371.1"/>
    <property type="molecule type" value="Genomic_DNA"/>
</dbReference>
<dbReference type="Proteomes" id="UP000886998">
    <property type="component" value="Unassembled WGS sequence"/>
</dbReference>
<feature type="compositionally biased region" description="Low complexity" evidence="1">
    <location>
        <begin position="200"/>
        <end position="213"/>
    </location>
</feature>
<evidence type="ECO:0000313" key="2">
    <source>
        <dbReference type="EMBL" id="GFY78371.1"/>
    </source>
</evidence>
<dbReference type="AlphaFoldDB" id="A0A8X6YSE8"/>
<name>A0A8X6YSE8_9ARAC</name>
<feature type="compositionally biased region" description="Low complexity" evidence="1">
    <location>
        <begin position="313"/>
        <end position="330"/>
    </location>
</feature>
<reference evidence="2" key="1">
    <citation type="submission" date="2020-08" db="EMBL/GenBank/DDBJ databases">
        <title>Multicomponent nature underlies the extraordinary mechanical properties of spider dragline silk.</title>
        <authorList>
            <person name="Kono N."/>
            <person name="Nakamura H."/>
            <person name="Mori M."/>
            <person name="Yoshida Y."/>
            <person name="Ohtoshi R."/>
            <person name="Malay A.D."/>
            <person name="Moran D.A.P."/>
            <person name="Tomita M."/>
            <person name="Numata K."/>
            <person name="Arakawa K."/>
        </authorList>
    </citation>
    <scope>NUCLEOTIDE SEQUENCE</scope>
</reference>
<feature type="region of interest" description="Disordered" evidence="1">
    <location>
        <begin position="405"/>
        <end position="488"/>
    </location>
</feature>
<comment type="caution">
    <text evidence="2">The sequence shown here is derived from an EMBL/GenBank/DDBJ whole genome shotgun (WGS) entry which is preliminary data.</text>
</comment>
<accession>A0A8X6YSE8</accession>
<feature type="compositionally biased region" description="Pro residues" evidence="1">
    <location>
        <begin position="455"/>
        <end position="464"/>
    </location>
</feature>
<feature type="region of interest" description="Disordered" evidence="1">
    <location>
        <begin position="1"/>
        <end position="67"/>
    </location>
</feature>
<feature type="region of interest" description="Disordered" evidence="1">
    <location>
        <begin position="193"/>
        <end position="355"/>
    </location>
</feature>
<evidence type="ECO:0000313" key="3">
    <source>
        <dbReference type="Proteomes" id="UP000886998"/>
    </source>
</evidence>
<protein>
    <submittedName>
        <fullName evidence="2">Uncharacterized protein</fullName>
    </submittedName>
</protein>
<keyword evidence="3" id="KW-1185">Reference proteome</keyword>
<evidence type="ECO:0000256" key="1">
    <source>
        <dbReference type="SAM" id="MobiDB-lite"/>
    </source>
</evidence>
<feature type="compositionally biased region" description="Pro residues" evidence="1">
    <location>
        <begin position="131"/>
        <end position="142"/>
    </location>
</feature>
<feature type="region of interest" description="Disordered" evidence="1">
    <location>
        <begin position="101"/>
        <end position="145"/>
    </location>
</feature>